<dbReference type="InterPro" id="IPR001387">
    <property type="entry name" value="Cro/C1-type_HTH"/>
</dbReference>
<comment type="caution">
    <text evidence="1">The sequence shown here is derived from an EMBL/GenBank/DDBJ whole genome shotgun (WGS) entry which is preliminary data.</text>
</comment>
<evidence type="ECO:0000313" key="1">
    <source>
        <dbReference type="EMBL" id="HIU54072.1"/>
    </source>
</evidence>
<gene>
    <name evidence="1" type="ORF">IAD20_08350</name>
</gene>
<protein>
    <submittedName>
        <fullName evidence="1">Helix-turn-helix transcriptional regulator</fullName>
    </submittedName>
</protein>
<reference evidence="1" key="1">
    <citation type="submission" date="2020-10" db="EMBL/GenBank/DDBJ databases">
        <authorList>
            <person name="Gilroy R."/>
        </authorList>
    </citation>
    <scope>NUCLEOTIDE SEQUENCE</scope>
    <source>
        <strain evidence="1">ChiW3-316</strain>
    </source>
</reference>
<organism evidence="1 2">
    <name type="scientific">Candidatus Scatocola faecipullorum</name>
    <dbReference type="NCBI Taxonomy" id="2840917"/>
    <lineage>
        <taxon>Bacteria</taxon>
        <taxon>Pseudomonadati</taxon>
        <taxon>Pseudomonadota</taxon>
        <taxon>Alphaproteobacteria</taxon>
        <taxon>Rhodospirillales</taxon>
        <taxon>Rhodospirillaceae</taxon>
        <taxon>Rhodospirillaceae incertae sedis</taxon>
        <taxon>Candidatus Scatocola</taxon>
    </lineage>
</organism>
<accession>A0A9D1M5T1</accession>
<name>A0A9D1M5T1_9PROT</name>
<sequence length="87" mass="10054">MFEKITLQITPKDLQTTIGRTLGIYLLFIRTQRNITREQVCNETNVNFKSLDKIESGRAALTNMDIGYLLDYYHLSVSVILQEKQAD</sequence>
<proteinExistence type="predicted"/>
<dbReference type="AlphaFoldDB" id="A0A9D1M5T1"/>
<reference evidence="1" key="2">
    <citation type="journal article" date="2021" name="PeerJ">
        <title>Extensive microbial diversity within the chicken gut microbiome revealed by metagenomics and culture.</title>
        <authorList>
            <person name="Gilroy R."/>
            <person name="Ravi A."/>
            <person name="Getino M."/>
            <person name="Pursley I."/>
            <person name="Horton D.L."/>
            <person name="Alikhan N.F."/>
            <person name="Baker D."/>
            <person name="Gharbi K."/>
            <person name="Hall N."/>
            <person name="Watson M."/>
            <person name="Adriaenssens E.M."/>
            <person name="Foster-Nyarko E."/>
            <person name="Jarju S."/>
            <person name="Secka A."/>
            <person name="Antonio M."/>
            <person name="Oren A."/>
            <person name="Chaudhuri R.R."/>
            <person name="La Ragione R."/>
            <person name="Hildebrand F."/>
            <person name="Pallen M.J."/>
        </authorList>
    </citation>
    <scope>NUCLEOTIDE SEQUENCE</scope>
    <source>
        <strain evidence="1">ChiW3-316</strain>
    </source>
</reference>
<dbReference type="CDD" id="cd00093">
    <property type="entry name" value="HTH_XRE"/>
    <property type="match status" value="1"/>
</dbReference>
<dbReference type="SUPFAM" id="SSF47413">
    <property type="entry name" value="lambda repressor-like DNA-binding domains"/>
    <property type="match status" value="1"/>
</dbReference>
<dbReference type="GO" id="GO:0003677">
    <property type="term" value="F:DNA binding"/>
    <property type="evidence" value="ECO:0007669"/>
    <property type="project" value="InterPro"/>
</dbReference>
<evidence type="ECO:0000313" key="2">
    <source>
        <dbReference type="Proteomes" id="UP000824107"/>
    </source>
</evidence>
<dbReference type="InterPro" id="IPR010982">
    <property type="entry name" value="Lambda_DNA-bd_dom_sf"/>
</dbReference>
<dbReference type="Gene3D" id="1.10.260.40">
    <property type="entry name" value="lambda repressor-like DNA-binding domains"/>
    <property type="match status" value="1"/>
</dbReference>
<dbReference type="Proteomes" id="UP000824107">
    <property type="component" value="Unassembled WGS sequence"/>
</dbReference>
<dbReference type="EMBL" id="DVNC01000058">
    <property type="protein sequence ID" value="HIU54072.1"/>
    <property type="molecule type" value="Genomic_DNA"/>
</dbReference>